<dbReference type="Proteomes" id="UP001153069">
    <property type="component" value="Unassembled WGS sequence"/>
</dbReference>
<comment type="caution">
    <text evidence="2">The sequence shown here is derived from an EMBL/GenBank/DDBJ whole genome shotgun (WGS) entry which is preliminary data.</text>
</comment>
<accession>A0A9N8EPJ2</accession>
<evidence type="ECO:0000259" key="1">
    <source>
        <dbReference type="Pfam" id="PF10442"/>
    </source>
</evidence>
<dbReference type="AlphaFoldDB" id="A0A9N8EPJ2"/>
<dbReference type="EMBL" id="CAICTM010001291">
    <property type="protein sequence ID" value="CAB9522350.1"/>
    <property type="molecule type" value="Genomic_DNA"/>
</dbReference>
<sequence length="606" mass="65961">MDTLNSDLVLHIAQYLSVLDAASWMQTSKRYYYLIHHLRRVLGPEMVAGASATPVLTALYGLRQSPTLALCYNTERSTIGEEVAPQLPSSTVILGAVSQSIQTCLDGKVESTSRANVLLGNLGTDATIQPFVWQAQGRHGIEWEGAVENQVREAFDASTNSYQVFMVYGCGDGCGILEEFVQCVQALHPQAAIVGGICASGYVSKAVNLQEMDRGMLSSKRVAVLKQMYVNLGGNKSVLTTVTEKQTLVDYVYELLQSRPYVLEPHLEDAVFGVALGGNVPIQSVVSRGVRRLTPPDTVLQIQESRLLGPAVTHNWEHRQMRTVAPGFHVVDTVVDKQDDKKPWDVMSFLAAAQQRGDSPDFCGVRRRKLVSQEGSTQAYVYEDVYELYALDLHGDKLKIPVNNSDMFTQRTGLSMSHGMAQVLTTATADPQPHNNGDDLNQAQVDFFALDGDACAEHVETTMRQLQAQVVQNDKENVLAAIMVSCAGRGPDAGWLLRREMADANAFSSAFGAKVPCVGFYAGGEIGPLATAPAPDADPSRNLFQRGKAALQGFTAVFALFIAPKVDLRHVDIDDSPEHVSEFFNKMMGRQTSGAWSALGDAPCLN</sequence>
<evidence type="ECO:0000313" key="3">
    <source>
        <dbReference type="Proteomes" id="UP001153069"/>
    </source>
</evidence>
<dbReference type="Pfam" id="PF10442">
    <property type="entry name" value="FIST_C"/>
    <property type="match status" value="1"/>
</dbReference>
<evidence type="ECO:0000313" key="2">
    <source>
        <dbReference type="EMBL" id="CAB9522350.1"/>
    </source>
</evidence>
<dbReference type="GO" id="GO:0000209">
    <property type="term" value="P:protein polyubiquitination"/>
    <property type="evidence" value="ECO:0007669"/>
    <property type="project" value="TreeGrafter"/>
</dbReference>
<name>A0A9N8EPJ2_9STRA</name>
<dbReference type="OrthoDB" id="45283at2759"/>
<dbReference type="PANTHER" id="PTHR14939:SF5">
    <property type="entry name" value="F-BOX ONLY PROTEIN 22"/>
    <property type="match status" value="1"/>
</dbReference>
<organism evidence="2 3">
    <name type="scientific">Seminavis robusta</name>
    <dbReference type="NCBI Taxonomy" id="568900"/>
    <lineage>
        <taxon>Eukaryota</taxon>
        <taxon>Sar</taxon>
        <taxon>Stramenopiles</taxon>
        <taxon>Ochrophyta</taxon>
        <taxon>Bacillariophyta</taxon>
        <taxon>Bacillariophyceae</taxon>
        <taxon>Bacillariophycidae</taxon>
        <taxon>Naviculales</taxon>
        <taxon>Naviculaceae</taxon>
        <taxon>Seminavis</taxon>
    </lineage>
</organism>
<feature type="domain" description="FIST C-domain" evidence="1">
    <location>
        <begin position="442"/>
        <end position="528"/>
    </location>
</feature>
<gene>
    <name evidence="2" type="ORF">SEMRO_1293_G260100.1</name>
</gene>
<proteinExistence type="predicted"/>
<keyword evidence="3" id="KW-1185">Reference proteome</keyword>
<reference evidence="2" key="1">
    <citation type="submission" date="2020-06" db="EMBL/GenBank/DDBJ databases">
        <authorList>
            <consortium name="Plant Systems Biology data submission"/>
        </authorList>
    </citation>
    <scope>NUCLEOTIDE SEQUENCE</scope>
    <source>
        <strain evidence="2">D6</strain>
    </source>
</reference>
<dbReference type="GO" id="GO:0032436">
    <property type="term" value="P:positive regulation of proteasomal ubiquitin-dependent protein catabolic process"/>
    <property type="evidence" value="ECO:0007669"/>
    <property type="project" value="TreeGrafter"/>
</dbReference>
<dbReference type="InterPro" id="IPR019494">
    <property type="entry name" value="FIST_C"/>
</dbReference>
<protein>
    <recommendedName>
        <fullName evidence="1">FIST C-domain domain-containing protein</fullName>
    </recommendedName>
</protein>
<dbReference type="PANTHER" id="PTHR14939">
    <property type="entry name" value="F-BOX ONLY PROTEIN 22"/>
    <property type="match status" value="1"/>
</dbReference>